<dbReference type="AlphaFoldDB" id="A0A2N5T5G7"/>
<protein>
    <submittedName>
        <fullName evidence="2">Uncharacterized protein</fullName>
    </submittedName>
</protein>
<dbReference type="OrthoDB" id="2501691at2759"/>
<dbReference type="Proteomes" id="UP000235388">
    <property type="component" value="Unassembled WGS sequence"/>
</dbReference>
<organism evidence="2 3">
    <name type="scientific">Puccinia coronata f. sp. avenae</name>
    <dbReference type="NCBI Taxonomy" id="200324"/>
    <lineage>
        <taxon>Eukaryota</taxon>
        <taxon>Fungi</taxon>
        <taxon>Dikarya</taxon>
        <taxon>Basidiomycota</taxon>
        <taxon>Pucciniomycotina</taxon>
        <taxon>Pucciniomycetes</taxon>
        <taxon>Pucciniales</taxon>
        <taxon>Pucciniaceae</taxon>
        <taxon>Puccinia</taxon>
    </lineage>
</organism>
<evidence type="ECO:0000313" key="2">
    <source>
        <dbReference type="EMBL" id="PLW20714.1"/>
    </source>
</evidence>
<proteinExistence type="predicted"/>
<feature type="compositionally biased region" description="Polar residues" evidence="1">
    <location>
        <begin position="53"/>
        <end position="83"/>
    </location>
</feature>
<sequence length="496" mass="54960">MYRSHPFRLKVGPSPSKLPPLPSGEPTQIPGQHSAVPTLGGHTHFRGFPPPGSSTLNPSAQLTPKDSSQQIGVTYTTNISPDSLTLDPLDQSASQVSTQQTAQESTQQTSQDSSQQSHVFTQRGVTRTVQLDDLLYLRSVLADLIKSTQPSSSLAKKDMSMKEWEKYTLLAADLSLYNLEKFKLKVVANLGKGQMHFHKLLESLISRRDVKWQGIISSSQQYGPKKFAFLAFYKFVEAVYKALNSKERSVEENLMLAFEEDKERIPLEREVVRLAGNPKANISPNPVTPKVAKLMQHIVAKWGRNDEKYWIGNLKDQTKSMQITQNLFPIWAQALLHNHNPEVSLDHPPATKAFVWIKKHTPKLDELNGNPPDTTNDVEPPKSPSVLPNIPLGDYPRDPSPLPENPLKDLEKGPSPAPPAPSSDIEVVQGSGNPEDTSYKSPIALDSSQPRSPDGTPLHMYARSPRNARSPTGDLIGDAIQRLSVQRGSFWLPAEH</sequence>
<feature type="compositionally biased region" description="Polar residues" evidence="1">
    <location>
        <begin position="430"/>
        <end position="451"/>
    </location>
</feature>
<comment type="caution">
    <text evidence="2">The sequence shown here is derived from an EMBL/GenBank/DDBJ whole genome shotgun (WGS) entry which is preliminary data.</text>
</comment>
<evidence type="ECO:0000313" key="3">
    <source>
        <dbReference type="Proteomes" id="UP000235388"/>
    </source>
</evidence>
<evidence type="ECO:0000256" key="1">
    <source>
        <dbReference type="SAM" id="MobiDB-lite"/>
    </source>
</evidence>
<accession>A0A2N5T5G7</accession>
<feature type="compositionally biased region" description="Low complexity" evidence="1">
    <location>
        <begin position="91"/>
        <end position="117"/>
    </location>
</feature>
<reference evidence="2 3" key="1">
    <citation type="submission" date="2017-11" db="EMBL/GenBank/DDBJ databases">
        <title>De novo assembly and phasing of dikaryotic genomes from two isolates of Puccinia coronata f. sp. avenae, the causal agent of oat crown rust.</title>
        <authorList>
            <person name="Miller M.E."/>
            <person name="Zhang Y."/>
            <person name="Omidvar V."/>
            <person name="Sperschneider J."/>
            <person name="Schwessinger B."/>
            <person name="Raley C."/>
            <person name="Palmer J.M."/>
            <person name="Garnica D."/>
            <person name="Upadhyaya N."/>
            <person name="Rathjen J."/>
            <person name="Taylor J.M."/>
            <person name="Park R.F."/>
            <person name="Dodds P.N."/>
            <person name="Hirsch C.D."/>
            <person name="Kianian S.F."/>
            <person name="Figueroa M."/>
        </authorList>
    </citation>
    <scope>NUCLEOTIDE SEQUENCE [LARGE SCALE GENOMIC DNA]</scope>
    <source>
        <strain evidence="2">12NC29</strain>
    </source>
</reference>
<keyword evidence="3" id="KW-1185">Reference proteome</keyword>
<feature type="region of interest" description="Disordered" evidence="1">
    <location>
        <begin position="363"/>
        <end position="474"/>
    </location>
</feature>
<gene>
    <name evidence="2" type="ORF">PCANC_07377</name>
</gene>
<dbReference type="EMBL" id="PGCJ01000793">
    <property type="protein sequence ID" value="PLW20714.1"/>
    <property type="molecule type" value="Genomic_DNA"/>
</dbReference>
<feature type="region of interest" description="Disordered" evidence="1">
    <location>
        <begin position="1"/>
        <end position="121"/>
    </location>
</feature>
<name>A0A2N5T5G7_9BASI</name>